<keyword evidence="2" id="KW-0805">Transcription regulation</keyword>
<dbReference type="SUPFAM" id="SSF88946">
    <property type="entry name" value="Sigma2 domain of RNA polymerase sigma factors"/>
    <property type="match status" value="1"/>
</dbReference>
<reference evidence="7 8" key="1">
    <citation type="submission" date="2019-04" db="EMBL/GenBank/DDBJ databases">
        <title>Azoarcus nasutitermitis sp. nov. isolated from termite nest.</title>
        <authorList>
            <person name="Lin S.-Y."/>
            <person name="Hameed A."/>
            <person name="Hsu Y.-H."/>
            <person name="Young C.-C."/>
        </authorList>
    </citation>
    <scope>NUCLEOTIDE SEQUENCE [LARGE SCALE GENOMIC DNA]</scope>
    <source>
        <strain evidence="7 8">CC-YHH838</strain>
    </source>
</reference>
<dbReference type="Proteomes" id="UP000308430">
    <property type="component" value="Unassembled WGS sequence"/>
</dbReference>
<evidence type="ECO:0000313" key="8">
    <source>
        <dbReference type="Proteomes" id="UP000308430"/>
    </source>
</evidence>
<dbReference type="SUPFAM" id="SSF88659">
    <property type="entry name" value="Sigma3 and sigma4 domains of RNA polymerase sigma factors"/>
    <property type="match status" value="1"/>
</dbReference>
<dbReference type="EMBL" id="SSOC01000004">
    <property type="protein sequence ID" value="THF64775.1"/>
    <property type="molecule type" value="Genomic_DNA"/>
</dbReference>
<keyword evidence="4" id="KW-0804">Transcription</keyword>
<comment type="caution">
    <text evidence="7">The sequence shown here is derived from an EMBL/GenBank/DDBJ whole genome shotgun (WGS) entry which is preliminary data.</text>
</comment>
<dbReference type="AlphaFoldDB" id="A0A4S4AXF6"/>
<dbReference type="PANTHER" id="PTHR43133">
    <property type="entry name" value="RNA POLYMERASE ECF-TYPE SIGMA FACTO"/>
    <property type="match status" value="1"/>
</dbReference>
<dbReference type="InterPro" id="IPR013249">
    <property type="entry name" value="RNA_pol_sigma70_r4_t2"/>
</dbReference>
<evidence type="ECO:0000313" key="7">
    <source>
        <dbReference type="EMBL" id="THF64775.1"/>
    </source>
</evidence>
<keyword evidence="3" id="KW-0731">Sigma factor</keyword>
<dbReference type="Gene3D" id="1.10.1740.10">
    <property type="match status" value="1"/>
</dbReference>
<dbReference type="Pfam" id="PF04542">
    <property type="entry name" value="Sigma70_r2"/>
    <property type="match status" value="1"/>
</dbReference>
<evidence type="ECO:0000259" key="6">
    <source>
        <dbReference type="Pfam" id="PF08281"/>
    </source>
</evidence>
<dbReference type="NCBIfam" id="TIGR02937">
    <property type="entry name" value="sigma70-ECF"/>
    <property type="match status" value="1"/>
</dbReference>
<dbReference type="OrthoDB" id="8536462at2"/>
<feature type="domain" description="RNA polymerase sigma-70 region 2" evidence="5">
    <location>
        <begin position="14"/>
        <end position="86"/>
    </location>
</feature>
<dbReference type="InterPro" id="IPR036388">
    <property type="entry name" value="WH-like_DNA-bd_sf"/>
</dbReference>
<dbReference type="Pfam" id="PF08281">
    <property type="entry name" value="Sigma70_r4_2"/>
    <property type="match status" value="1"/>
</dbReference>
<dbReference type="PANTHER" id="PTHR43133:SF63">
    <property type="entry name" value="RNA POLYMERASE SIGMA FACTOR FECI-RELATED"/>
    <property type="match status" value="1"/>
</dbReference>
<dbReference type="CDD" id="cd06171">
    <property type="entry name" value="Sigma70_r4"/>
    <property type="match status" value="1"/>
</dbReference>
<dbReference type="InterPro" id="IPR013325">
    <property type="entry name" value="RNA_pol_sigma_r2"/>
</dbReference>
<dbReference type="InterPro" id="IPR014284">
    <property type="entry name" value="RNA_pol_sigma-70_dom"/>
</dbReference>
<gene>
    <name evidence="7" type="ORF">E6C76_12055</name>
</gene>
<dbReference type="RefSeq" id="WP_136348493.1">
    <property type="nucleotide sequence ID" value="NZ_SSOC01000004.1"/>
</dbReference>
<evidence type="ECO:0000256" key="3">
    <source>
        <dbReference type="ARBA" id="ARBA00023082"/>
    </source>
</evidence>
<sequence length="174" mass="19522">MSAAARPDHGIAELYAEHHGWLLGWLKRKLGNHGDAADLAQDTFMRLMCSREDTPERRANWQLREPRAYLSVVAGRLVVNLYRRRSLEAAWLEALAQQPPALAPSPEERLLILETLNELDALLDGLPPNARAAFLLAQIEGLRQADIAARLNISERSVKRYLVQAMARCILLAP</sequence>
<evidence type="ECO:0000259" key="5">
    <source>
        <dbReference type="Pfam" id="PF04542"/>
    </source>
</evidence>
<proteinExistence type="inferred from homology"/>
<dbReference type="GO" id="GO:0016987">
    <property type="term" value="F:sigma factor activity"/>
    <property type="evidence" value="ECO:0007669"/>
    <property type="project" value="UniProtKB-KW"/>
</dbReference>
<dbReference type="InterPro" id="IPR013324">
    <property type="entry name" value="RNA_pol_sigma_r3/r4-like"/>
</dbReference>
<evidence type="ECO:0000256" key="2">
    <source>
        <dbReference type="ARBA" id="ARBA00023015"/>
    </source>
</evidence>
<evidence type="ECO:0000256" key="4">
    <source>
        <dbReference type="ARBA" id="ARBA00023163"/>
    </source>
</evidence>
<dbReference type="Gene3D" id="1.10.10.10">
    <property type="entry name" value="Winged helix-like DNA-binding domain superfamily/Winged helix DNA-binding domain"/>
    <property type="match status" value="1"/>
</dbReference>
<dbReference type="InterPro" id="IPR039425">
    <property type="entry name" value="RNA_pol_sigma-70-like"/>
</dbReference>
<keyword evidence="8" id="KW-1185">Reference proteome</keyword>
<dbReference type="GO" id="GO:0003677">
    <property type="term" value="F:DNA binding"/>
    <property type="evidence" value="ECO:0007669"/>
    <property type="project" value="InterPro"/>
</dbReference>
<evidence type="ECO:0000256" key="1">
    <source>
        <dbReference type="ARBA" id="ARBA00010641"/>
    </source>
</evidence>
<dbReference type="InterPro" id="IPR007627">
    <property type="entry name" value="RNA_pol_sigma70_r2"/>
</dbReference>
<protein>
    <submittedName>
        <fullName evidence="7">Sigma-70 family RNA polymerase sigma factor</fullName>
    </submittedName>
</protein>
<accession>A0A4S4AXF6</accession>
<comment type="similarity">
    <text evidence="1">Belongs to the sigma-70 factor family. ECF subfamily.</text>
</comment>
<feature type="domain" description="RNA polymerase sigma factor 70 region 4 type 2" evidence="6">
    <location>
        <begin position="117"/>
        <end position="169"/>
    </location>
</feature>
<organism evidence="7 8">
    <name type="scientific">Pseudothauera nasutitermitis</name>
    <dbReference type="NCBI Taxonomy" id="2565930"/>
    <lineage>
        <taxon>Bacteria</taxon>
        <taxon>Pseudomonadati</taxon>
        <taxon>Pseudomonadota</taxon>
        <taxon>Betaproteobacteria</taxon>
        <taxon>Rhodocyclales</taxon>
        <taxon>Zoogloeaceae</taxon>
        <taxon>Pseudothauera</taxon>
    </lineage>
</organism>
<dbReference type="GO" id="GO:0006352">
    <property type="term" value="P:DNA-templated transcription initiation"/>
    <property type="evidence" value="ECO:0007669"/>
    <property type="project" value="InterPro"/>
</dbReference>
<name>A0A4S4AXF6_9RHOO</name>
<dbReference type="NCBIfam" id="NF009180">
    <property type="entry name" value="PRK12528.1"/>
    <property type="match status" value="1"/>
</dbReference>